<organism evidence="14 15">
    <name type="scientific">Saimiri boliviensis boliviensis</name>
    <name type="common">Bolivian squirrel monkey</name>
    <dbReference type="NCBI Taxonomy" id="39432"/>
    <lineage>
        <taxon>Eukaryota</taxon>
        <taxon>Metazoa</taxon>
        <taxon>Chordata</taxon>
        <taxon>Craniata</taxon>
        <taxon>Vertebrata</taxon>
        <taxon>Euteleostomi</taxon>
        <taxon>Mammalia</taxon>
        <taxon>Eutheria</taxon>
        <taxon>Euarchontoglires</taxon>
        <taxon>Primates</taxon>
        <taxon>Haplorrhini</taxon>
        <taxon>Platyrrhini</taxon>
        <taxon>Cebidae</taxon>
        <taxon>Saimiriinae</taxon>
        <taxon>Saimiri</taxon>
    </lineage>
</organism>
<evidence type="ECO:0000256" key="4">
    <source>
        <dbReference type="ARBA" id="ARBA00022692"/>
    </source>
</evidence>
<dbReference type="GO" id="GO:0046872">
    <property type="term" value="F:metal ion binding"/>
    <property type="evidence" value="ECO:0007669"/>
    <property type="project" value="UniProtKB-KW"/>
</dbReference>
<dbReference type="AlphaFoldDB" id="A0A2K6TLI4"/>
<dbReference type="GO" id="GO:0003081">
    <property type="term" value="P:regulation of systemic arterial blood pressure by renin-angiotensin"/>
    <property type="evidence" value="ECO:0007669"/>
    <property type="project" value="Ensembl"/>
</dbReference>
<keyword evidence="10" id="KW-0325">Glycoprotein</keyword>
<comment type="subcellular location">
    <subcellularLocation>
        <location evidence="1">Cell membrane</location>
        <topology evidence="1">Multi-pass membrane protein</topology>
    </subcellularLocation>
</comment>
<dbReference type="PANTHER" id="PTHR11972:SF71">
    <property type="entry name" value="NADPH OXIDASE 1"/>
    <property type="match status" value="1"/>
</dbReference>
<keyword evidence="3" id="KW-0349">Heme</keyword>
<dbReference type="InterPro" id="IPR050369">
    <property type="entry name" value="RBOH/FRE"/>
</dbReference>
<dbReference type="GO" id="GO:0005769">
    <property type="term" value="C:early endosome"/>
    <property type="evidence" value="ECO:0007669"/>
    <property type="project" value="Ensembl"/>
</dbReference>
<keyword evidence="15" id="KW-1185">Reference proteome</keyword>
<dbReference type="Gene3D" id="2.40.30.10">
    <property type="entry name" value="Translation factors"/>
    <property type="match status" value="1"/>
</dbReference>
<keyword evidence="7" id="KW-0560">Oxidoreductase</keyword>
<evidence type="ECO:0000256" key="8">
    <source>
        <dbReference type="ARBA" id="ARBA00023004"/>
    </source>
</evidence>
<dbReference type="GO" id="GO:0072592">
    <property type="term" value="P:oxygen metabolic process"/>
    <property type="evidence" value="ECO:0007669"/>
    <property type="project" value="Ensembl"/>
</dbReference>
<dbReference type="GO" id="GO:1902177">
    <property type="term" value="P:positive regulation of oxidative stress-induced intrinsic apoptotic signaling pathway"/>
    <property type="evidence" value="ECO:0007669"/>
    <property type="project" value="Ensembl"/>
</dbReference>
<dbReference type="GO" id="GO:0071455">
    <property type="term" value="P:cellular response to hyperoxia"/>
    <property type="evidence" value="ECO:0007669"/>
    <property type="project" value="Ensembl"/>
</dbReference>
<evidence type="ECO:0000256" key="11">
    <source>
        <dbReference type="ARBA" id="ARBA00049908"/>
    </source>
</evidence>
<name>A0A2K6TLI4_SAIBB</name>
<dbReference type="SFLD" id="SFLDG01169">
    <property type="entry name" value="NADPH_oxidase_subgroup_(NOX)"/>
    <property type="match status" value="1"/>
</dbReference>
<proteinExistence type="predicted"/>
<dbReference type="PROSITE" id="PS51384">
    <property type="entry name" value="FAD_FR"/>
    <property type="match status" value="1"/>
</dbReference>
<dbReference type="GO" id="GO:0042554">
    <property type="term" value="P:superoxide anion generation"/>
    <property type="evidence" value="ECO:0007669"/>
    <property type="project" value="Ensembl"/>
</dbReference>
<dbReference type="OMA" id="CMEVGQY"/>
<dbReference type="Ensembl" id="ENSSBOT00000037278.1">
    <property type="protein sequence ID" value="ENSSBOP00000020446.1"/>
    <property type="gene ID" value="ENSSBOG00000026785.1"/>
</dbReference>
<keyword evidence="5" id="KW-0479">Metal-binding</keyword>
<dbReference type="InterPro" id="IPR013130">
    <property type="entry name" value="Fe3_Rdtase_TM_dom"/>
</dbReference>
<feature type="transmembrane region" description="Helical" evidence="12">
    <location>
        <begin position="103"/>
        <end position="121"/>
    </location>
</feature>
<feature type="domain" description="FAD-binding FR-type" evidence="13">
    <location>
        <begin position="236"/>
        <end position="360"/>
    </location>
</feature>
<dbReference type="GO" id="GO:0006952">
    <property type="term" value="P:defense response"/>
    <property type="evidence" value="ECO:0007669"/>
    <property type="project" value="TreeGrafter"/>
</dbReference>
<comment type="catalytic activity">
    <reaction evidence="11">
        <text>NADPH + 2 O2 = 2 superoxide + NADP(+) + H(+)</text>
        <dbReference type="Rhea" id="RHEA:63180"/>
        <dbReference type="ChEBI" id="CHEBI:15378"/>
        <dbReference type="ChEBI" id="CHEBI:15379"/>
        <dbReference type="ChEBI" id="CHEBI:18421"/>
        <dbReference type="ChEBI" id="CHEBI:57783"/>
        <dbReference type="ChEBI" id="CHEBI:58349"/>
    </reaction>
</comment>
<dbReference type="SUPFAM" id="SSF63380">
    <property type="entry name" value="Riboflavin synthase domain-like"/>
    <property type="match status" value="1"/>
</dbReference>
<feature type="transmembrane region" description="Helical" evidence="12">
    <location>
        <begin position="203"/>
        <end position="227"/>
    </location>
</feature>
<dbReference type="InterPro" id="IPR017938">
    <property type="entry name" value="Riboflavin_synthase-like_b-brl"/>
</dbReference>
<feature type="transmembrane region" description="Helical" evidence="12">
    <location>
        <begin position="45"/>
        <end position="69"/>
    </location>
</feature>
<dbReference type="GO" id="GO:0008284">
    <property type="term" value="P:positive regulation of cell population proliferation"/>
    <property type="evidence" value="ECO:0007669"/>
    <property type="project" value="Ensembl"/>
</dbReference>
<dbReference type="FunFam" id="3.40.50.80:FF:000004">
    <property type="entry name" value="NADPH oxidase isoform 2"/>
    <property type="match status" value="1"/>
</dbReference>
<dbReference type="SUPFAM" id="SSF52343">
    <property type="entry name" value="Ferredoxin reductase-like, C-terminal NADP-linked domain"/>
    <property type="match status" value="1"/>
</dbReference>
<dbReference type="GO" id="GO:0001525">
    <property type="term" value="P:angiogenesis"/>
    <property type="evidence" value="ECO:0007669"/>
    <property type="project" value="Ensembl"/>
</dbReference>
<dbReference type="GO" id="GO:0010575">
    <property type="term" value="P:positive regulation of vascular endothelial growth factor production"/>
    <property type="evidence" value="ECO:0007669"/>
    <property type="project" value="Ensembl"/>
</dbReference>
<dbReference type="InterPro" id="IPR017927">
    <property type="entry name" value="FAD-bd_FR_type"/>
</dbReference>
<reference evidence="14" key="1">
    <citation type="submission" date="2025-08" db="UniProtKB">
        <authorList>
            <consortium name="Ensembl"/>
        </authorList>
    </citation>
    <scope>IDENTIFICATION</scope>
</reference>
<dbReference type="PRINTS" id="PR00466">
    <property type="entry name" value="GP91PHOX"/>
</dbReference>
<dbReference type="GO" id="GO:0016477">
    <property type="term" value="P:cell migration"/>
    <property type="evidence" value="ECO:0007669"/>
    <property type="project" value="Ensembl"/>
</dbReference>
<protein>
    <submittedName>
        <fullName evidence="14">NADPH oxidase 1</fullName>
    </submittedName>
</protein>
<dbReference type="Pfam" id="PF01794">
    <property type="entry name" value="Ferric_reduct"/>
    <property type="match status" value="1"/>
</dbReference>
<dbReference type="GO" id="GO:0007254">
    <property type="term" value="P:JNK cascade"/>
    <property type="evidence" value="ECO:0007669"/>
    <property type="project" value="Ensembl"/>
</dbReference>
<dbReference type="FunFam" id="2.40.30.10:FF:000030">
    <property type="entry name" value="cytochrome b-245 heavy chain"/>
    <property type="match status" value="1"/>
</dbReference>
<evidence type="ECO:0000256" key="1">
    <source>
        <dbReference type="ARBA" id="ARBA00004651"/>
    </source>
</evidence>
<dbReference type="GO" id="GO:0046330">
    <property type="term" value="P:positive regulation of JNK cascade"/>
    <property type="evidence" value="ECO:0007669"/>
    <property type="project" value="Ensembl"/>
</dbReference>
<dbReference type="InterPro" id="IPR039261">
    <property type="entry name" value="FNR_nucleotide-bd"/>
</dbReference>
<dbReference type="STRING" id="39432.ENSSBOP00000020446"/>
<dbReference type="Pfam" id="PF08022">
    <property type="entry name" value="FAD_binding_8"/>
    <property type="match status" value="1"/>
</dbReference>
<keyword evidence="9 12" id="KW-0472">Membrane</keyword>
<sequence>MGNWVVNHWFSVLFLAVWLGLNVFLFVDAFLKYEKADKYYYTRKILGSTLACARASALCLNFNSMLILLPVCRNLLSFVRGTCSFCSRTLRKQLDHNLTFHKLVAYMICLHTAIHIIAHLFNFDYYSRSRQATDGSLASILSSLSHDEKKGDSWLNPIQSPNMTVEYVTFTSIAGLTGVIMTIALILMVASATEFIRRSYFEVFWYTHHVFIFYILGLGIHGIGGIVRGQTEKSMNESHPCKCAESFEMWDDRDSHCRRPEFEGHPPEVVMHPSKVVELQMNKRGFSMEVGQYIFVNCPSISLLEWHPFTLTSAPEEDFFSIHIRAAGDWTENLIRAFEQQYLTIPRIEVDGPFGTASEDVFQYEVAVLVGAGIGVTPFASILKSIWYKFQCADHNLKTKKIYFYWICRETGAFSWFNDLLTSLEQEMEELGKVGFLNYRLFLTGWDSNIDKATDILTGLKQKTSFGRPMWDNEFSKIATSHPKSVVGVFLCGPQALAKSLRKCCHRYSSLDPRKVQFYFNKENF</sequence>
<keyword evidence="8" id="KW-0408">Iron</keyword>
<dbReference type="GO" id="GO:0031267">
    <property type="term" value="F:small GTPase binding"/>
    <property type="evidence" value="ECO:0007669"/>
    <property type="project" value="Ensembl"/>
</dbReference>
<dbReference type="GeneTree" id="ENSGT00940000161632"/>
<keyword evidence="6 12" id="KW-1133">Transmembrane helix</keyword>
<dbReference type="GO" id="GO:0043020">
    <property type="term" value="C:NADPH oxidase complex"/>
    <property type="evidence" value="ECO:0007669"/>
    <property type="project" value="Ensembl"/>
</dbReference>
<accession>A0A2K6TLI4</accession>
<feature type="transmembrane region" description="Helical" evidence="12">
    <location>
        <begin position="12"/>
        <end position="33"/>
    </location>
</feature>
<dbReference type="Gene3D" id="3.40.50.80">
    <property type="entry name" value="Nucleotide-binding domain of ferredoxin-NADP reductase (FNR) module"/>
    <property type="match status" value="1"/>
</dbReference>
<evidence type="ECO:0000256" key="3">
    <source>
        <dbReference type="ARBA" id="ARBA00022617"/>
    </source>
</evidence>
<dbReference type="GO" id="GO:0042743">
    <property type="term" value="P:hydrogen peroxide metabolic process"/>
    <property type="evidence" value="ECO:0007669"/>
    <property type="project" value="Ensembl"/>
</dbReference>
<dbReference type="GO" id="GO:0030198">
    <property type="term" value="P:extracellular matrix organization"/>
    <property type="evidence" value="ECO:0007669"/>
    <property type="project" value="Ensembl"/>
</dbReference>
<feature type="transmembrane region" description="Helical" evidence="12">
    <location>
        <begin position="167"/>
        <end position="191"/>
    </location>
</feature>
<evidence type="ECO:0000256" key="7">
    <source>
        <dbReference type="ARBA" id="ARBA00023002"/>
    </source>
</evidence>
<dbReference type="InterPro" id="IPR013112">
    <property type="entry name" value="FAD-bd_8"/>
</dbReference>
<dbReference type="GO" id="GO:0008631">
    <property type="term" value="P:intrinsic apoptotic signaling pathway in response to oxidative stress"/>
    <property type="evidence" value="ECO:0007669"/>
    <property type="project" value="Ensembl"/>
</dbReference>
<dbReference type="PANTHER" id="PTHR11972">
    <property type="entry name" value="NADPH OXIDASE"/>
    <property type="match status" value="1"/>
</dbReference>
<evidence type="ECO:0000256" key="10">
    <source>
        <dbReference type="ARBA" id="ARBA00023180"/>
    </source>
</evidence>
<evidence type="ECO:0000256" key="5">
    <source>
        <dbReference type="ARBA" id="ARBA00022723"/>
    </source>
</evidence>
<dbReference type="InterPro" id="IPR000778">
    <property type="entry name" value="Cyt_b245_heavy_chain"/>
</dbReference>
<dbReference type="Pfam" id="PF08030">
    <property type="entry name" value="NAD_binding_6"/>
    <property type="match status" value="1"/>
</dbReference>
<dbReference type="CDD" id="cd06186">
    <property type="entry name" value="NOX_Duox_like_FAD_NADP"/>
    <property type="match status" value="1"/>
</dbReference>
<evidence type="ECO:0000256" key="2">
    <source>
        <dbReference type="ARBA" id="ARBA00022475"/>
    </source>
</evidence>
<dbReference type="GO" id="GO:0045726">
    <property type="term" value="P:positive regulation of integrin biosynthetic process"/>
    <property type="evidence" value="ECO:0007669"/>
    <property type="project" value="Ensembl"/>
</dbReference>
<evidence type="ECO:0000313" key="14">
    <source>
        <dbReference type="Ensembl" id="ENSSBOP00000020446.1"/>
    </source>
</evidence>
<evidence type="ECO:0000256" key="9">
    <source>
        <dbReference type="ARBA" id="ARBA00023136"/>
    </source>
</evidence>
<dbReference type="GO" id="GO:0016175">
    <property type="term" value="F:superoxide-generating NAD(P)H oxidase activity"/>
    <property type="evidence" value="ECO:0007669"/>
    <property type="project" value="Ensembl"/>
</dbReference>
<dbReference type="InterPro" id="IPR013121">
    <property type="entry name" value="Fe_red_NAD-bd_6"/>
</dbReference>
<evidence type="ECO:0000313" key="15">
    <source>
        <dbReference type="Proteomes" id="UP000233220"/>
    </source>
</evidence>
<dbReference type="Proteomes" id="UP000233220">
    <property type="component" value="Unplaced"/>
</dbReference>
<evidence type="ECO:0000256" key="6">
    <source>
        <dbReference type="ARBA" id="ARBA00022989"/>
    </source>
</evidence>
<keyword evidence="4 12" id="KW-0812">Transmembrane</keyword>
<gene>
    <name evidence="14" type="primary">NOX1</name>
</gene>
<reference evidence="14" key="2">
    <citation type="submission" date="2025-09" db="UniProtKB">
        <authorList>
            <consortium name="Ensembl"/>
        </authorList>
    </citation>
    <scope>IDENTIFICATION</scope>
</reference>
<evidence type="ECO:0000256" key="12">
    <source>
        <dbReference type="SAM" id="Phobius"/>
    </source>
</evidence>
<evidence type="ECO:0000259" key="13">
    <source>
        <dbReference type="PROSITE" id="PS51384"/>
    </source>
</evidence>
<keyword evidence="2" id="KW-1003">Cell membrane</keyword>